<reference evidence="3 4" key="1">
    <citation type="submission" date="2019-04" db="EMBL/GenBank/DDBJ databases">
        <title>Microbes associate with the intestines of laboratory mice.</title>
        <authorList>
            <person name="Navarre W."/>
            <person name="Wong E."/>
            <person name="Huang K.C."/>
            <person name="Tropini C."/>
            <person name="Ng K."/>
            <person name="Yu B."/>
        </authorList>
    </citation>
    <scope>NUCLEOTIDE SEQUENCE [LARGE SCALE GENOMIC DNA]</scope>
    <source>
        <strain evidence="3 4">NM48_B13</strain>
    </source>
</reference>
<dbReference type="GeneID" id="93356095"/>
<dbReference type="InterPro" id="IPR003731">
    <property type="entry name" value="Di-Nase_FeMo-co_biosynth"/>
</dbReference>
<sequence>MKIAVACEGGGVVSSKPGHCSSFVCYTVDKGIVTDCRNLPVFDNTPQKAAGILKALGLDALIAAGIDDELSQDLSDGQIEVVLRDGGAVREELEDYLNCLMSGEEEDYLD</sequence>
<evidence type="ECO:0000259" key="1">
    <source>
        <dbReference type="Pfam" id="PF02579"/>
    </source>
</evidence>
<name>A0A3N0ACZ5_9ACTN</name>
<dbReference type="EMBL" id="JACHYA010000001">
    <property type="protein sequence ID" value="MBB3170377.1"/>
    <property type="molecule type" value="Genomic_DNA"/>
</dbReference>
<comment type="caution">
    <text evidence="2">The sequence shown here is derived from an EMBL/GenBank/DDBJ whole genome shotgun (WGS) entry which is preliminary data.</text>
</comment>
<protein>
    <submittedName>
        <fullName evidence="2">Putative Fe-Mo cluster-binding NifX family protein</fullName>
    </submittedName>
</protein>
<evidence type="ECO:0000313" key="3">
    <source>
        <dbReference type="EMBL" id="TJW12386.1"/>
    </source>
</evidence>
<evidence type="ECO:0000313" key="5">
    <source>
        <dbReference type="Proteomes" id="UP000530850"/>
    </source>
</evidence>
<keyword evidence="4" id="KW-1185">Reference proteome</keyword>
<dbReference type="RefSeq" id="WP_123184765.1">
    <property type="nucleotide sequence ID" value="NZ_CANPEU010000012.1"/>
</dbReference>
<dbReference type="InterPro" id="IPR036105">
    <property type="entry name" value="DiNase_FeMo-co_biosyn_sf"/>
</dbReference>
<proteinExistence type="predicted"/>
<dbReference type="Gene3D" id="3.30.420.130">
    <property type="entry name" value="Dinitrogenase iron-molybdenum cofactor biosynthesis domain"/>
    <property type="match status" value="1"/>
</dbReference>
<evidence type="ECO:0000313" key="2">
    <source>
        <dbReference type="EMBL" id="MBB3170377.1"/>
    </source>
</evidence>
<feature type="domain" description="Dinitrogenase iron-molybdenum cofactor biosynthesis" evidence="1">
    <location>
        <begin position="11"/>
        <end position="97"/>
    </location>
</feature>
<reference evidence="2 5" key="2">
    <citation type="submission" date="2020-08" db="EMBL/GenBank/DDBJ databases">
        <title>Sequencing the genomes of 1000 actinobacteria strains.</title>
        <authorList>
            <person name="Klenk H.-P."/>
        </authorList>
    </citation>
    <scope>NUCLEOTIDE SEQUENCE [LARGE SCALE GENOMIC DNA]</scope>
    <source>
        <strain evidence="2 5">DSM 22242</strain>
    </source>
</reference>
<dbReference type="SUPFAM" id="SSF53146">
    <property type="entry name" value="Nitrogenase accessory factor-like"/>
    <property type="match status" value="1"/>
</dbReference>
<dbReference type="Pfam" id="PF02579">
    <property type="entry name" value="Nitro_FeMo-Co"/>
    <property type="match status" value="1"/>
</dbReference>
<dbReference type="OrthoDB" id="280278at2"/>
<dbReference type="EMBL" id="SSTM01000001">
    <property type="protein sequence ID" value="TJW12386.1"/>
    <property type="molecule type" value="Genomic_DNA"/>
</dbReference>
<dbReference type="Proteomes" id="UP000309454">
    <property type="component" value="Unassembled WGS sequence"/>
</dbReference>
<accession>A0A3N0ACZ5</accession>
<dbReference type="AlphaFoldDB" id="A0A3N0ACZ5"/>
<dbReference type="Proteomes" id="UP000530850">
    <property type="component" value="Unassembled WGS sequence"/>
</dbReference>
<evidence type="ECO:0000313" key="4">
    <source>
        <dbReference type="Proteomes" id="UP000309454"/>
    </source>
</evidence>
<gene>
    <name evidence="3" type="ORF">E5982_01965</name>
    <name evidence="2" type="ORF">FHR31_000157</name>
</gene>
<organism evidence="2 5">
    <name type="scientific">Parvibacter caecicola</name>
    <dbReference type="NCBI Taxonomy" id="747645"/>
    <lineage>
        <taxon>Bacteria</taxon>
        <taxon>Bacillati</taxon>
        <taxon>Actinomycetota</taxon>
        <taxon>Coriobacteriia</taxon>
        <taxon>Coriobacteriales</taxon>
        <taxon>Coriobacteriaceae</taxon>
        <taxon>Parvibacter</taxon>
    </lineage>
</organism>